<evidence type="ECO:0000256" key="8">
    <source>
        <dbReference type="ARBA" id="ARBA00022741"/>
    </source>
</evidence>
<comment type="similarity">
    <text evidence="3">Belongs to the UMP kinase family.</text>
</comment>
<comment type="caution">
    <text evidence="15">The sequence shown here is derived from an EMBL/GenBank/DDBJ whole genome shotgun (WGS) entry which is preliminary data.</text>
</comment>
<proteinExistence type="inferred from homology"/>
<evidence type="ECO:0000256" key="1">
    <source>
        <dbReference type="ARBA" id="ARBA00004496"/>
    </source>
</evidence>
<evidence type="ECO:0000256" key="2">
    <source>
        <dbReference type="ARBA" id="ARBA00004791"/>
    </source>
</evidence>
<comment type="subcellular location">
    <subcellularLocation>
        <location evidence="1">Cytoplasm</location>
    </subcellularLocation>
</comment>
<evidence type="ECO:0000256" key="6">
    <source>
        <dbReference type="ARBA" id="ARBA00022490"/>
    </source>
</evidence>
<dbReference type="Pfam" id="PF00696">
    <property type="entry name" value="AA_kinase"/>
    <property type="match status" value="1"/>
</dbReference>
<keyword evidence="10" id="KW-0067">ATP-binding</keyword>
<evidence type="ECO:0000256" key="4">
    <source>
        <dbReference type="ARBA" id="ARBA00012899"/>
    </source>
</evidence>
<dbReference type="SUPFAM" id="SSF53633">
    <property type="entry name" value="Carbamate kinase-like"/>
    <property type="match status" value="1"/>
</dbReference>
<evidence type="ECO:0000256" key="13">
    <source>
        <dbReference type="ARBA" id="ARBA00047767"/>
    </source>
</evidence>
<keyword evidence="11" id="KW-0665">Pyrimidine biosynthesis</keyword>
<dbReference type="InterPro" id="IPR011818">
    <property type="entry name" value="Uridylate_kinase_arch/spir"/>
</dbReference>
<dbReference type="GO" id="GO:0033862">
    <property type="term" value="F:UMP kinase activity"/>
    <property type="evidence" value="ECO:0007669"/>
    <property type="project" value="UniProtKB-EC"/>
</dbReference>
<comment type="pathway">
    <text evidence="2">Pyrimidine metabolism; CTP biosynthesis via de novo pathway; UDP from UMP (UMPK route): step 1/1.</text>
</comment>
<keyword evidence="6" id="KW-0963">Cytoplasm</keyword>
<comment type="catalytic activity">
    <reaction evidence="13">
        <text>UMP + ATP = UDP + ADP</text>
        <dbReference type="Rhea" id="RHEA:24400"/>
        <dbReference type="ChEBI" id="CHEBI:30616"/>
        <dbReference type="ChEBI" id="CHEBI:57865"/>
        <dbReference type="ChEBI" id="CHEBI:58223"/>
        <dbReference type="ChEBI" id="CHEBI:456216"/>
        <dbReference type="EC" id="2.7.4.22"/>
    </reaction>
</comment>
<evidence type="ECO:0000256" key="12">
    <source>
        <dbReference type="ARBA" id="ARBA00032092"/>
    </source>
</evidence>
<organism evidence="15 16">
    <name type="scientific">Candidatus Nealsonbacteria bacterium CG23_combo_of_CG06-09_8_20_14_all_36_12</name>
    <dbReference type="NCBI Taxonomy" id="1974718"/>
    <lineage>
        <taxon>Bacteria</taxon>
        <taxon>Candidatus Nealsoniibacteriota</taxon>
    </lineage>
</organism>
<keyword evidence="9 15" id="KW-0418">Kinase</keyword>
<dbReference type="EC" id="2.7.4.22" evidence="4"/>
<evidence type="ECO:0000256" key="9">
    <source>
        <dbReference type="ARBA" id="ARBA00022777"/>
    </source>
</evidence>
<evidence type="ECO:0000256" key="11">
    <source>
        <dbReference type="ARBA" id="ARBA00022975"/>
    </source>
</evidence>
<dbReference type="InterPro" id="IPR001048">
    <property type="entry name" value="Asp/Glu/Uridylate_kinase"/>
</dbReference>
<sequence length="230" mass="26047">MPSSKTIVISLGGSIISPQFGKININFLKKFRKLILKFLKKGFKFIIIVGGGKTCRLYQSAASKIIKLPNDDRDWLGIHTARLNSHLLRTIFRKAAYPVILDDPEKPVKNNWELLIASGWQPGWSTDYIAVLLAKRFKIKELINAGDVPFVYDKDPDKYKNAKPFKKISWSGFRKIVGSRWSPGLSAPFDPIAAKLAERLKIRVFILKGTELKNFEKVISGKNFKGTIIE</sequence>
<name>A0A2G9Z012_9BACT</name>
<dbReference type="GO" id="GO:0044210">
    <property type="term" value="P:'de novo' CTP biosynthetic process"/>
    <property type="evidence" value="ECO:0007669"/>
    <property type="project" value="UniProtKB-UniPathway"/>
</dbReference>
<dbReference type="PIRSF" id="PIRSF005650">
    <property type="entry name" value="Uridylate_kin"/>
    <property type="match status" value="1"/>
</dbReference>
<dbReference type="GO" id="GO:0005737">
    <property type="term" value="C:cytoplasm"/>
    <property type="evidence" value="ECO:0007669"/>
    <property type="project" value="UniProtKB-SubCell"/>
</dbReference>
<dbReference type="Proteomes" id="UP000228681">
    <property type="component" value="Unassembled WGS sequence"/>
</dbReference>
<keyword evidence="8" id="KW-0547">Nucleotide-binding</keyword>
<dbReference type="AlphaFoldDB" id="A0A2G9Z012"/>
<dbReference type="GO" id="GO:0006225">
    <property type="term" value="P:UDP biosynthetic process"/>
    <property type="evidence" value="ECO:0007669"/>
    <property type="project" value="TreeGrafter"/>
</dbReference>
<gene>
    <name evidence="15" type="ORF">COX34_02350</name>
</gene>
<reference evidence="15 16" key="1">
    <citation type="submission" date="2017-09" db="EMBL/GenBank/DDBJ databases">
        <title>Depth-based differentiation of microbial function through sediment-hosted aquifers and enrichment of novel symbionts in the deep terrestrial subsurface.</title>
        <authorList>
            <person name="Probst A.J."/>
            <person name="Ladd B."/>
            <person name="Jarett J.K."/>
            <person name="Geller-Mcgrath D.E."/>
            <person name="Sieber C.M."/>
            <person name="Emerson J.B."/>
            <person name="Anantharaman K."/>
            <person name="Thomas B.C."/>
            <person name="Malmstrom R."/>
            <person name="Stieglmeier M."/>
            <person name="Klingl A."/>
            <person name="Woyke T."/>
            <person name="Ryan C.M."/>
            <person name="Banfield J.F."/>
        </authorList>
    </citation>
    <scope>NUCLEOTIDE SEQUENCE [LARGE SCALE GENOMIC DNA]</scope>
    <source>
        <strain evidence="15">CG23_combo_of_CG06-09_8_20_14_all_36_12</strain>
    </source>
</reference>
<dbReference type="InterPro" id="IPR011817">
    <property type="entry name" value="Uridylate_kinase"/>
</dbReference>
<evidence type="ECO:0000256" key="3">
    <source>
        <dbReference type="ARBA" id="ARBA00007614"/>
    </source>
</evidence>
<protein>
    <recommendedName>
        <fullName evidence="5">Uridylate kinase</fullName>
        <ecNumber evidence="4">2.7.4.22</ecNumber>
    </recommendedName>
    <alternativeName>
        <fullName evidence="12">Uridine monophosphate kinase</fullName>
    </alternativeName>
</protein>
<dbReference type="GO" id="GO:0005524">
    <property type="term" value="F:ATP binding"/>
    <property type="evidence" value="ECO:0007669"/>
    <property type="project" value="UniProtKB-KW"/>
</dbReference>
<dbReference type="PANTHER" id="PTHR42833">
    <property type="entry name" value="URIDYLATE KINASE"/>
    <property type="match status" value="1"/>
</dbReference>
<feature type="domain" description="Aspartate/glutamate/uridylate kinase" evidence="14">
    <location>
        <begin position="5"/>
        <end position="207"/>
    </location>
</feature>
<dbReference type="EMBL" id="PCRS01000042">
    <property type="protein sequence ID" value="PIP24789.1"/>
    <property type="molecule type" value="Genomic_DNA"/>
</dbReference>
<evidence type="ECO:0000259" key="14">
    <source>
        <dbReference type="Pfam" id="PF00696"/>
    </source>
</evidence>
<evidence type="ECO:0000256" key="5">
    <source>
        <dbReference type="ARBA" id="ARBA00016403"/>
    </source>
</evidence>
<evidence type="ECO:0000256" key="7">
    <source>
        <dbReference type="ARBA" id="ARBA00022679"/>
    </source>
</evidence>
<dbReference type="PANTHER" id="PTHR42833:SF4">
    <property type="entry name" value="URIDYLATE KINASE PUMPKIN, CHLOROPLASTIC"/>
    <property type="match status" value="1"/>
</dbReference>
<evidence type="ECO:0000313" key="16">
    <source>
        <dbReference type="Proteomes" id="UP000228681"/>
    </source>
</evidence>
<evidence type="ECO:0000313" key="15">
    <source>
        <dbReference type="EMBL" id="PIP24789.1"/>
    </source>
</evidence>
<accession>A0A2G9Z012</accession>
<keyword evidence="7" id="KW-0808">Transferase</keyword>
<dbReference type="InterPro" id="IPR036393">
    <property type="entry name" value="AceGlu_kinase-like_sf"/>
</dbReference>
<dbReference type="Gene3D" id="3.40.1160.10">
    <property type="entry name" value="Acetylglutamate kinase-like"/>
    <property type="match status" value="1"/>
</dbReference>
<dbReference type="NCBIfam" id="TIGR02076">
    <property type="entry name" value="pyrH_arch"/>
    <property type="match status" value="1"/>
</dbReference>
<evidence type="ECO:0000256" key="10">
    <source>
        <dbReference type="ARBA" id="ARBA00022840"/>
    </source>
</evidence>
<dbReference type="UniPathway" id="UPA00159">
    <property type="reaction ID" value="UER00275"/>
</dbReference>